<dbReference type="EC" id="3.6.1.55" evidence="12"/>
<evidence type="ECO:0000256" key="17">
    <source>
        <dbReference type="PIRSR" id="PIRSR603561-1"/>
    </source>
</evidence>
<evidence type="ECO:0000256" key="18">
    <source>
        <dbReference type="PIRSR" id="PIRSR603561-2"/>
    </source>
</evidence>
<evidence type="ECO:0000256" key="1">
    <source>
        <dbReference type="ARBA" id="ARBA00001946"/>
    </source>
</evidence>
<evidence type="ECO:0000256" key="6">
    <source>
        <dbReference type="ARBA" id="ARBA00022763"/>
    </source>
</evidence>
<feature type="domain" description="Nudix hydrolase" evidence="19">
    <location>
        <begin position="3"/>
        <end position="130"/>
    </location>
</feature>
<dbReference type="CDD" id="cd03425">
    <property type="entry name" value="NUDIX_MutT_NudA_like"/>
    <property type="match status" value="1"/>
</dbReference>
<dbReference type="GO" id="GO:0044715">
    <property type="term" value="F:8-oxo-dGDP phosphatase activity"/>
    <property type="evidence" value="ECO:0007669"/>
    <property type="project" value="TreeGrafter"/>
</dbReference>
<evidence type="ECO:0000256" key="2">
    <source>
        <dbReference type="ARBA" id="ARBA00005582"/>
    </source>
</evidence>
<keyword evidence="5 18" id="KW-0479">Metal-binding</keyword>
<evidence type="ECO:0000256" key="16">
    <source>
        <dbReference type="ARBA" id="ARBA00042798"/>
    </source>
</evidence>
<dbReference type="InterPro" id="IPR020084">
    <property type="entry name" value="NUDIX_hydrolase_CS"/>
</dbReference>
<dbReference type="SUPFAM" id="SSF55811">
    <property type="entry name" value="Nudix"/>
    <property type="match status" value="1"/>
</dbReference>
<evidence type="ECO:0000256" key="14">
    <source>
        <dbReference type="ARBA" id="ARBA00041592"/>
    </source>
</evidence>
<dbReference type="InterPro" id="IPR047127">
    <property type="entry name" value="MutT-like"/>
</dbReference>
<evidence type="ECO:0000256" key="3">
    <source>
        <dbReference type="ARBA" id="ARBA00022457"/>
    </source>
</evidence>
<evidence type="ECO:0000256" key="7">
    <source>
        <dbReference type="ARBA" id="ARBA00022801"/>
    </source>
</evidence>
<keyword evidence="6" id="KW-0227">DNA damage</keyword>
<keyword evidence="4" id="KW-0235">DNA replication</keyword>
<dbReference type="PROSITE" id="PS00893">
    <property type="entry name" value="NUDIX_BOX"/>
    <property type="match status" value="1"/>
</dbReference>
<dbReference type="FunFam" id="3.90.79.10:FF:000014">
    <property type="entry name" value="8-oxo-dGTP diphosphatase MutT"/>
    <property type="match status" value="1"/>
</dbReference>
<evidence type="ECO:0000256" key="15">
    <source>
        <dbReference type="ARBA" id="ARBA00041979"/>
    </source>
</evidence>
<feature type="binding site" evidence="18">
    <location>
        <position position="38"/>
    </location>
    <ligand>
        <name>Mg(2+)</name>
        <dbReference type="ChEBI" id="CHEBI:18420"/>
    </ligand>
</feature>
<dbReference type="GO" id="GO:0006281">
    <property type="term" value="P:DNA repair"/>
    <property type="evidence" value="ECO:0007669"/>
    <property type="project" value="UniProtKB-KW"/>
</dbReference>
<sequence length="130" mass="14932">MTKKTVHVAVGIIKKNNKIFICKRSAEQHQGGKWEFPGGKVESNETVTQALTRELKEEININVLSSEPFDQIHHDYTDKSVYLDIHLVENFEGMAVGHEGQESRWVDIKRLIDYEFPEANKVIIEKLLAL</sequence>
<evidence type="ECO:0000313" key="20">
    <source>
        <dbReference type="EMBL" id="SFD23383.1"/>
    </source>
</evidence>
<dbReference type="GO" id="GO:0008413">
    <property type="term" value="F:8-oxo-7,8-dihydroguanosine triphosphate pyrophosphatase activity"/>
    <property type="evidence" value="ECO:0007669"/>
    <property type="project" value="InterPro"/>
</dbReference>
<evidence type="ECO:0000259" key="19">
    <source>
        <dbReference type="PROSITE" id="PS51462"/>
    </source>
</evidence>
<dbReference type="InterPro" id="IPR020476">
    <property type="entry name" value="Nudix_hydrolase"/>
</dbReference>
<dbReference type="NCBIfam" id="TIGR00586">
    <property type="entry name" value="mutt"/>
    <property type="match status" value="1"/>
</dbReference>
<proteinExistence type="inferred from homology"/>
<evidence type="ECO:0000256" key="5">
    <source>
        <dbReference type="ARBA" id="ARBA00022723"/>
    </source>
</evidence>
<evidence type="ECO:0000256" key="11">
    <source>
        <dbReference type="ARBA" id="ARBA00036904"/>
    </source>
</evidence>
<evidence type="ECO:0000256" key="12">
    <source>
        <dbReference type="ARBA" id="ARBA00038905"/>
    </source>
</evidence>
<feature type="binding site" evidence="18">
    <location>
        <position position="58"/>
    </location>
    <ligand>
        <name>Mg(2+)</name>
        <dbReference type="ChEBI" id="CHEBI:18420"/>
    </ligand>
</feature>
<dbReference type="InterPro" id="IPR015797">
    <property type="entry name" value="NUDIX_hydrolase-like_dom_sf"/>
</dbReference>
<evidence type="ECO:0000256" key="9">
    <source>
        <dbReference type="ARBA" id="ARBA00023204"/>
    </source>
</evidence>
<dbReference type="RefSeq" id="WP_091988645.1">
    <property type="nucleotide sequence ID" value="NZ_FOLO01000042.1"/>
</dbReference>
<dbReference type="Gene3D" id="3.90.79.10">
    <property type="entry name" value="Nucleoside Triphosphate Pyrophosphohydrolase"/>
    <property type="match status" value="1"/>
</dbReference>
<dbReference type="InterPro" id="IPR000086">
    <property type="entry name" value="NUDIX_hydrolase_dom"/>
</dbReference>
<keyword evidence="3" id="KW-0515">Mutator protein</keyword>
<dbReference type="Pfam" id="PF14815">
    <property type="entry name" value="NUDIX_4"/>
    <property type="match status" value="1"/>
</dbReference>
<gene>
    <name evidence="20" type="ORF">SAMN02745724_03947</name>
</gene>
<dbReference type="AlphaFoldDB" id="A0A1I1QVS7"/>
<evidence type="ECO:0000313" key="21">
    <source>
        <dbReference type="Proteomes" id="UP000198862"/>
    </source>
</evidence>
<dbReference type="GO" id="GO:0006260">
    <property type="term" value="P:DNA replication"/>
    <property type="evidence" value="ECO:0007669"/>
    <property type="project" value="UniProtKB-KW"/>
</dbReference>
<evidence type="ECO:0000256" key="4">
    <source>
        <dbReference type="ARBA" id="ARBA00022705"/>
    </source>
</evidence>
<keyword evidence="7" id="KW-0378">Hydrolase</keyword>
<dbReference type="OrthoDB" id="9810648at2"/>
<dbReference type="PRINTS" id="PR00502">
    <property type="entry name" value="NUDIXFAMILY"/>
</dbReference>
<keyword evidence="21" id="KW-1185">Reference proteome</keyword>
<name>A0A1I1QVS7_9GAMM</name>
<dbReference type="GO" id="GO:0035539">
    <property type="term" value="F:8-oxo-7,8-dihydrodeoxyguanosine triphosphate pyrophosphatase activity"/>
    <property type="evidence" value="ECO:0007669"/>
    <property type="project" value="UniProtKB-EC"/>
</dbReference>
<dbReference type="InterPro" id="IPR003561">
    <property type="entry name" value="Mutator_MutT"/>
</dbReference>
<evidence type="ECO:0000256" key="8">
    <source>
        <dbReference type="ARBA" id="ARBA00022842"/>
    </source>
</evidence>
<comment type="similarity">
    <text evidence="2">Belongs to the Nudix hydrolase family.</text>
</comment>
<dbReference type="PANTHER" id="PTHR47707:SF1">
    <property type="entry name" value="NUDIX HYDROLASE FAMILY PROTEIN"/>
    <property type="match status" value="1"/>
</dbReference>
<feature type="binding site" evidence="17">
    <location>
        <begin position="35"/>
        <end position="38"/>
    </location>
    <ligand>
        <name>8-oxo-dGTP</name>
        <dbReference type="ChEBI" id="CHEBI:77896"/>
    </ligand>
</feature>
<comment type="catalytic activity">
    <reaction evidence="10">
        <text>8-oxo-dGTP + H2O = 8-oxo-dGMP + diphosphate + H(+)</text>
        <dbReference type="Rhea" id="RHEA:31575"/>
        <dbReference type="ChEBI" id="CHEBI:15377"/>
        <dbReference type="ChEBI" id="CHEBI:15378"/>
        <dbReference type="ChEBI" id="CHEBI:33019"/>
        <dbReference type="ChEBI" id="CHEBI:63224"/>
        <dbReference type="ChEBI" id="CHEBI:77896"/>
        <dbReference type="EC" id="3.6.1.55"/>
    </reaction>
</comment>
<reference evidence="20 21" key="1">
    <citation type="submission" date="2016-10" db="EMBL/GenBank/DDBJ databases">
        <authorList>
            <person name="de Groot N.N."/>
        </authorList>
    </citation>
    <scope>NUCLEOTIDE SEQUENCE [LARGE SCALE GENOMIC DNA]</scope>
    <source>
        <strain evidence="20 21">DSM 6059</strain>
    </source>
</reference>
<dbReference type="EMBL" id="FOLO01000042">
    <property type="protein sequence ID" value="SFD23383.1"/>
    <property type="molecule type" value="Genomic_DNA"/>
</dbReference>
<organism evidence="20 21">
    <name type="scientific">Pseudoalteromonas denitrificans DSM 6059</name>
    <dbReference type="NCBI Taxonomy" id="1123010"/>
    <lineage>
        <taxon>Bacteria</taxon>
        <taxon>Pseudomonadati</taxon>
        <taxon>Pseudomonadota</taxon>
        <taxon>Gammaproteobacteria</taxon>
        <taxon>Alteromonadales</taxon>
        <taxon>Pseudoalteromonadaceae</taxon>
        <taxon>Pseudoalteromonas</taxon>
    </lineage>
</organism>
<dbReference type="InterPro" id="IPR029119">
    <property type="entry name" value="MutY_C"/>
</dbReference>
<dbReference type="STRING" id="1123010.SAMN02745724_03947"/>
<protein>
    <recommendedName>
        <fullName evidence="13">8-oxo-dGTP diphosphatase</fullName>
        <ecNumber evidence="12">3.6.1.55</ecNumber>
    </recommendedName>
    <alternativeName>
        <fullName evidence="16">7,8-dihydro-8-oxoguanine-triphosphatase</fullName>
    </alternativeName>
    <alternativeName>
        <fullName evidence="15">Mutator protein MutT</fullName>
    </alternativeName>
    <alternativeName>
        <fullName evidence="14">dGTP pyrophosphohydrolase</fullName>
    </alternativeName>
</protein>
<dbReference type="PANTHER" id="PTHR47707">
    <property type="entry name" value="8-OXO-DGTP DIPHOSPHATASE"/>
    <property type="match status" value="1"/>
</dbReference>
<keyword evidence="9" id="KW-0234">DNA repair</keyword>
<comment type="cofactor">
    <cofactor evidence="1 18">
        <name>Mg(2+)</name>
        <dbReference type="ChEBI" id="CHEBI:18420"/>
    </cofactor>
</comment>
<dbReference type="GO" id="GO:0046872">
    <property type="term" value="F:metal ion binding"/>
    <property type="evidence" value="ECO:0007669"/>
    <property type="project" value="UniProtKB-KW"/>
</dbReference>
<comment type="catalytic activity">
    <reaction evidence="11">
        <text>8-oxo-GTP + H2O = 8-oxo-GMP + diphosphate + H(+)</text>
        <dbReference type="Rhea" id="RHEA:67616"/>
        <dbReference type="ChEBI" id="CHEBI:15377"/>
        <dbReference type="ChEBI" id="CHEBI:15378"/>
        <dbReference type="ChEBI" id="CHEBI:33019"/>
        <dbReference type="ChEBI" id="CHEBI:143553"/>
        <dbReference type="ChEBI" id="CHEBI:145694"/>
    </reaction>
</comment>
<accession>A0A1I1QVS7</accession>
<dbReference type="Proteomes" id="UP000198862">
    <property type="component" value="Unassembled WGS sequence"/>
</dbReference>
<evidence type="ECO:0000256" key="13">
    <source>
        <dbReference type="ARBA" id="ARBA00040794"/>
    </source>
</evidence>
<evidence type="ECO:0000256" key="10">
    <source>
        <dbReference type="ARBA" id="ARBA00035861"/>
    </source>
</evidence>
<feature type="binding site" evidence="17">
    <location>
        <position position="24"/>
    </location>
    <ligand>
        <name>8-oxo-dGTP</name>
        <dbReference type="ChEBI" id="CHEBI:77896"/>
    </ligand>
</feature>
<feature type="binding site" evidence="17">
    <location>
        <position position="29"/>
    </location>
    <ligand>
        <name>8-oxo-dGTP</name>
        <dbReference type="ChEBI" id="CHEBI:77896"/>
    </ligand>
</feature>
<dbReference type="PROSITE" id="PS51462">
    <property type="entry name" value="NUDIX"/>
    <property type="match status" value="1"/>
</dbReference>
<dbReference type="GO" id="GO:0044716">
    <property type="term" value="F:8-oxo-GDP phosphatase activity"/>
    <property type="evidence" value="ECO:0007669"/>
    <property type="project" value="TreeGrafter"/>
</dbReference>
<feature type="binding site" evidence="17">
    <location>
        <position position="120"/>
    </location>
    <ligand>
        <name>8-oxo-dGTP</name>
        <dbReference type="ChEBI" id="CHEBI:77896"/>
    </ligand>
</feature>
<keyword evidence="8 18" id="KW-0460">Magnesium</keyword>